<dbReference type="RefSeq" id="WP_036269138.1">
    <property type="nucleotide sequence ID" value="NZ_OX458333.1"/>
</dbReference>
<dbReference type="InterPro" id="IPR020568">
    <property type="entry name" value="Ribosomal_Su5_D2-typ_SF"/>
</dbReference>
<dbReference type="EC" id="2.4.2.54" evidence="5"/>
<dbReference type="PIRSF" id="PIRSF004884">
    <property type="entry name" value="Sugar_kin_arch"/>
    <property type="match status" value="1"/>
</dbReference>
<keyword evidence="6" id="KW-1185">Reference proteome</keyword>
<evidence type="ECO:0000259" key="3">
    <source>
        <dbReference type="Pfam" id="PF00288"/>
    </source>
</evidence>
<dbReference type="Pfam" id="PF00288">
    <property type="entry name" value="GHMP_kinases_N"/>
    <property type="match status" value="1"/>
</dbReference>
<feature type="domain" description="GHMP kinase C-terminal" evidence="4">
    <location>
        <begin position="219"/>
        <end position="302"/>
    </location>
</feature>
<dbReference type="SUPFAM" id="SSF54211">
    <property type="entry name" value="Ribosomal protein S5 domain 2-like"/>
    <property type="match status" value="1"/>
</dbReference>
<dbReference type="EMBL" id="OX458333">
    <property type="protein sequence ID" value="CAI8873140.1"/>
    <property type="molecule type" value="Genomic_DNA"/>
</dbReference>
<evidence type="ECO:0000313" key="6">
    <source>
        <dbReference type="Proteomes" id="UP001162030"/>
    </source>
</evidence>
<evidence type="ECO:0000313" key="5">
    <source>
        <dbReference type="EMBL" id="CAI8873140.1"/>
    </source>
</evidence>
<gene>
    <name evidence="5" type="ORF">MSZNOR_2919</name>
</gene>
<evidence type="ECO:0000256" key="2">
    <source>
        <dbReference type="ARBA" id="ARBA00022777"/>
    </source>
</evidence>
<evidence type="ECO:0000259" key="4">
    <source>
        <dbReference type="Pfam" id="PF08544"/>
    </source>
</evidence>
<protein>
    <submittedName>
        <fullName evidence="5">Beta-ribofuranosylaminobenzene 5'-phosphate synthase</fullName>
        <ecNumber evidence="5">2.4.2.54</ecNumber>
    </submittedName>
</protein>
<name>A0ABN8X508_9GAMM</name>
<dbReference type="Gene3D" id="3.30.230.10">
    <property type="match status" value="1"/>
</dbReference>
<dbReference type="InterPro" id="IPR006204">
    <property type="entry name" value="GHMP_kinase_N_dom"/>
</dbReference>
<dbReference type="InterPro" id="IPR004422">
    <property type="entry name" value="RFAP_synthase"/>
</dbReference>
<evidence type="ECO:0000256" key="1">
    <source>
        <dbReference type="ARBA" id="ARBA00022679"/>
    </source>
</evidence>
<keyword evidence="5" id="KW-0328">Glycosyltransferase</keyword>
<dbReference type="PANTHER" id="PTHR20861:SF6">
    <property type="entry name" value="BETA-RIBOFURANOSYLPHENOL 5'-PHOSPHATE SYNTHASE"/>
    <property type="match status" value="1"/>
</dbReference>
<feature type="domain" description="GHMP kinase N-terminal" evidence="3">
    <location>
        <begin position="69"/>
        <end position="144"/>
    </location>
</feature>
<dbReference type="PANTHER" id="PTHR20861">
    <property type="entry name" value="HOMOSERINE/4-DIPHOSPHOCYTIDYL-2-C-METHYL-D-ERYTHRITOL KINASE"/>
    <property type="match status" value="1"/>
</dbReference>
<keyword evidence="2" id="KW-0418">Kinase</keyword>
<keyword evidence="1 5" id="KW-0808">Transferase</keyword>
<dbReference type="InterPro" id="IPR014721">
    <property type="entry name" value="Ribsml_uS5_D2-typ_fold_subgr"/>
</dbReference>
<dbReference type="NCBIfam" id="TIGR00144">
    <property type="entry name" value="beta_RFAP_syn"/>
    <property type="match status" value="1"/>
</dbReference>
<dbReference type="Proteomes" id="UP001162030">
    <property type="component" value="Chromosome"/>
</dbReference>
<accession>A0ABN8X508</accession>
<organism evidence="5 6">
    <name type="scientific">Methylocaldum szegediense</name>
    <dbReference type="NCBI Taxonomy" id="73780"/>
    <lineage>
        <taxon>Bacteria</taxon>
        <taxon>Pseudomonadati</taxon>
        <taxon>Pseudomonadota</taxon>
        <taxon>Gammaproteobacteria</taxon>
        <taxon>Methylococcales</taxon>
        <taxon>Methylococcaceae</taxon>
        <taxon>Methylocaldum</taxon>
    </lineage>
</organism>
<dbReference type="InterPro" id="IPR013750">
    <property type="entry name" value="GHMP_kinase_C_dom"/>
</dbReference>
<dbReference type="Pfam" id="PF08544">
    <property type="entry name" value="GHMP_kinases_C"/>
    <property type="match status" value="1"/>
</dbReference>
<proteinExistence type="predicted"/>
<dbReference type="GO" id="GO:0043793">
    <property type="term" value="F:beta-ribofuranosylaminobenzene 5'-phosphate synthase activity"/>
    <property type="evidence" value="ECO:0007669"/>
    <property type="project" value="UniProtKB-EC"/>
</dbReference>
<sequence length="337" mass="35855">MPINSLSHRELRVRVVAPARLHMGFLDLSGSLGRRFGSIGLAINEIATRVSLTPSDRLTAHGPSADRAVAAVNKFVSALGREFAVDVHVEEAIPGHIGLGSGTQLELAVGMALSRLFDLDLAVRDLAPIVERGARSGIGIAVFEQGGLVVDGGRGENTLIPPVITRLEFPADWRLILVLDERDSGLHGEDEIEAFRALPAFPAEEAAHLCHLLLMKGLPALVERDIRGFGDVIAELQRSIGDYFAPAQGGRFTSADVADALSFLESQGAVGIGQSSWGPTGFCLVENATQGGALVRAARREFAGQAGIQFLLATPRNQGAAVVFERVDASREKSFRV</sequence>
<reference evidence="5 6" key="1">
    <citation type="submission" date="2023-03" db="EMBL/GenBank/DDBJ databases">
        <authorList>
            <person name="Pearce D."/>
        </authorList>
    </citation>
    <scope>NUCLEOTIDE SEQUENCE [LARGE SCALE GENOMIC DNA]</scope>
    <source>
        <strain evidence="5">Msz</strain>
    </source>
</reference>